<organism evidence="3 4">
    <name type="scientific">Jiangella mangrovi</name>
    <dbReference type="NCBI Taxonomy" id="1524084"/>
    <lineage>
        <taxon>Bacteria</taxon>
        <taxon>Bacillati</taxon>
        <taxon>Actinomycetota</taxon>
        <taxon>Actinomycetes</taxon>
        <taxon>Jiangellales</taxon>
        <taxon>Jiangellaceae</taxon>
        <taxon>Jiangella</taxon>
    </lineage>
</organism>
<evidence type="ECO:0000256" key="2">
    <source>
        <dbReference type="SAM" id="SignalP"/>
    </source>
</evidence>
<reference evidence="3 4" key="1">
    <citation type="submission" date="2020-08" db="EMBL/GenBank/DDBJ databases">
        <title>Sequencing the genomes of 1000 actinobacteria strains.</title>
        <authorList>
            <person name="Klenk H.-P."/>
        </authorList>
    </citation>
    <scope>NUCLEOTIDE SEQUENCE [LARGE SCALE GENOMIC DNA]</scope>
    <source>
        <strain evidence="3 4">DSM 102122</strain>
    </source>
</reference>
<evidence type="ECO:0008006" key="5">
    <source>
        <dbReference type="Google" id="ProtNLM"/>
    </source>
</evidence>
<evidence type="ECO:0000256" key="1">
    <source>
        <dbReference type="SAM" id="MobiDB-lite"/>
    </source>
</evidence>
<protein>
    <recommendedName>
        <fullName evidence="5">Lipoprotein</fullName>
    </recommendedName>
</protein>
<keyword evidence="2" id="KW-0732">Signal</keyword>
<name>A0A7W9GQN8_9ACTN</name>
<evidence type="ECO:0000313" key="4">
    <source>
        <dbReference type="Proteomes" id="UP000542813"/>
    </source>
</evidence>
<feature type="signal peptide" evidence="2">
    <location>
        <begin position="1"/>
        <end position="16"/>
    </location>
</feature>
<keyword evidence="4" id="KW-1185">Reference proteome</keyword>
<dbReference type="AlphaFoldDB" id="A0A7W9GQN8"/>
<dbReference type="Proteomes" id="UP000542813">
    <property type="component" value="Unassembled WGS sequence"/>
</dbReference>
<evidence type="ECO:0000313" key="3">
    <source>
        <dbReference type="EMBL" id="MBB5788255.1"/>
    </source>
</evidence>
<comment type="caution">
    <text evidence="3">The sequence shown here is derived from an EMBL/GenBank/DDBJ whole genome shotgun (WGS) entry which is preliminary data.</text>
</comment>
<dbReference type="PROSITE" id="PS51257">
    <property type="entry name" value="PROKAR_LIPOPROTEIN"/>
    <property type="match status" value="1"/>
</dbReference>
<feature type="compositionally biased region" description="Low complexity" evidence="1">
    <location>
        <begin position="31"/>
        <end position="47"/>
    </location>
</feature>
<dbReference type="EMBL" id="JACHMM010000001">
    <property type="protein sequence ID" value="MBB5788255.1"/>
    <property type="molecule type" value="Genomic_DNA"/>
</dbReference>
<sequence>MSRRLLALVAATAALAGCSAGGDAPEGLSEPATTASASAPAGATDEPTPSDDPDTSPAPQDEPRPSPTFTQPFLPPDEQSVIDLPAELVIEPPDDATDDERAVLVAAGRFMASWDAILFGAGDEQSDIFATSVEPQLGRLLNYLVESVSKQRVIVGEPTVIELRSVSVTAETAEVDICTVMRHWVQYTGGTPEPQPEVERLLLTMTRDGDGWRASDTAQADPEPCA</sequence>
<accession>A0A7W9GQN8</accession>
<gene>
    <name evidence="3" type="ORF">HD601_002830</name>
</gene>
<dbReference type="RefSeq" id="WP_184822823.1">
    <property type="nucleotide sequence ID" value="NZ_JACHMM010000001.1"/>
</dbReference>
<feature type="region of interest" description="Disordered" evidence="1">
    <location>
        <begin position="18"/>
        <end position="77"/>
    </location>
</feature>
<proteinExistence type="predicted"/>
<feature type="chain" id="PRO_5038821006" description="Lipoprotein" evidence="2">
    <location>
        <begin position="17"/>
        <end position="226"/>
    </location>
</feature>